<feature type="compositionally biased region" description="Acidic residues" evidence="1">
    <location>
        <begin position="278"/>
        <end position="287"/>
    </location>
</feature>
<evidence type="ECO:0000313" key="3">
    <source>
        <dbReference type="Proteomes" id="UP001497497"/>
    </source>
</evidence>
<feature type="region of interest" description="Disordered" evidence="1">
    <location>
        <begin position="80"/>
        <end position="120"/>
    </location>
</feature>
<dbReference type="Proteomes" id="UP001497497">
    <property type="component" value="Unassembled WGS sequence"/>
</dbReference>
<protein>
    <submittedName>
        <fullName evidence="2">Uncharacterized protein</fullName>
    </submittedName>
</protein>
<accession>A0AAV2HDW9</accession>
<sequence>MLSVKFPKSDPKNCHNKECVGILTDDEVALDMLKSIRKLPTERYQSVSVILEDCRPLPIDRYHPTYQLGTFAITKHLQPLCSNTGRRPSESRGYPQGPHIRVPPVPHDDDQANPEDQPVGQPHKGVIYPQSYANKPPYSCPGYEEQGIKQPTGVIKLPKVPAGRRKGIVNGIEMMVPAWVSPLYKPYGIGGPYGPNGPFYSVPSELIPKTPDWKTKLWPVFQKSTKPVAPGTPVGLTAGENKPVAPGLMSRWKSFFNLFSRKKTGPDSEPQTTPATEEGADGEELDESGQPTEISTAEQDPSTDQPMTETQRQSTEETQRQSTEETQWQSTEAPEMAPPQEGPVNSVNGAMDQAMAQSMDDPMYSGSQRAVSFDDNFTF</sequence>
<comment type="caution">
    <text evidence="2">The sequence shown here is derived from an EMBL/GenBank/DDBJ whole genome shotgun (WGS) entry which is preliminary data.</text>
</comment>
<dbReference type="EMBL" id="CAXITT010000090">
    <property type="protein sequence ID" value="CAL1531473.1"/>
    <property type="molecule type" value="Genomic_DNA"/>
</dbReference>
<feature type="compositionally biased region" description="Basic and acidic residues" evidence="1">
    <location>
        <begin position="314"/>
        <end position="323"/>
    </location>
</feature>
<proteinExistence type="predicted"/>
<feature type="region of interest" description="Disordered" evidence="1">
    <location>
        <begin position="260"/>
        <end position="379"/>
    </location>
</feature>
<organism evidence="2 3">
    <name type="scientific">Lymnaea stagnalis</name>
    <name type="common">Great pond snail</name>
    <name type="synonym">Helix stagnalis</name>
    <dbReference type="NCBI Taxonomy" id="6523"/>
    <lineage>
        <taxon>Eukaryota</taxon>
        <taxon>Metazoa</taxon>
        <taxon>Spiralia</taxon>
        <taxon>Lophotrochozoa</taxon>
        <taxon>Mollusca</taxon>
        <taxon>Gastropoda</taxon>
        <taxon>Heterobranchia</taxon>
        <taxon>Euthyneura</taxon>
        <taxon>Panpulmonata</taxon>
        <taxon>Hygrophila</taxon>
        <taxon>Lymnaeoidea</taxon>
        <taxon>Lymnaeidae</taxon>
        <taxon>Lymnaea</taxon>
    </lineage>
</organism>
<evidence type="ECO:0000256" key="1">
    <source>
        <dbReference type="SAM" id="MobiDB-lite"/>
    </source>
</evidence>
<dbReference type="AlphaFoldDB" id="A0AAV2HDW9"/>
<keyword evidence="3" id="KW-1185">Reference proteome</keyword>
<feature type="compositionally biased region" description="Polar residues" evidence="1">
    <location>
        <begin position="289"/>
        <end position="307"/>
    </location>
</feature>
<feature type="compositionally biased region" description="Polar residues" evidence="1">
    <location>
        <begin position="365"/>
        <end position="379"/>
    </location>
</feature>
<name>A0AAV2HDW9_LYMST</name>
<gene>
    <name evidence="2" type="ORF">GSLYS_00005568001</name>
</gene>
<reference evidence="2 3" key="1">
    <citation type="submission" date="2024-04" db="EMBL/GenBank/DDBJ databases">
        <authorList>
            <consortium name="Genoscope - CEA"/>
            <person name="William W."/>
        </authorList>
    </citation>
    <scope>NUCLEOTIDE SEQUENCE [LARGE SCALE GENOMIC DNA]</scope>
</reference>
<evidence type="ECO:0000313" key="2">
    <source>
        <dbReference type="EMBL" id="CAL1531473.1"/>
    </source>
</evidence>